<evidence type="ECO:0000259" key="7">
    <source>
        <dbReference type="Pfam" id="PF08281"/>
    </source>
</evidence>
<dbReference type="NCBIfam" id="TIGR02937">
    <property type="entry name" value="sigma70-ECF"/>
    <property type="match status" value="1"/>
</dbReference>
<keyword evidence="2" id="KW-0805">Transcription regulation</keyword>
<organism evidence="8">
    <name type="scientific">freshwater metagenome</name>
    <dbReference type="NCBI Taxonomy" id="449393"/>
    <lineage>
        <taxon>unclassified sequences</taxon>
        <taxon>metagenomes</taxon>
        <taxon>ecological metagenomes</taxon>
    </lineage>
</organism>
<dbReference type="PANTHER" id="PTHR43133">
    <property type="entry name" value="RNA POLYMERASE ECF-TYPE SIGMA FACTO"/>
    <property type="match status" value="1"/>
</dbReference>
<evidence type="ECO:0000256" key="3">
    <source>
        <dbReference type="ARBA" id="ARBA00023082"/>
    </source>
</evidence>
<proteinExistence type="inferred from homology"/>
<feature type="domain" description="RNA polymerase sigma-70 region 2" evidence="6">
    <location>
        <begin position="26"/>
        <end position="93"/>
    </location>
</feature>
<evidence type="ECO:0000256" key="1">
    <source>
        <dbReference type="ARBA" id="ARBA00010641"/>
    </source>
</evidence>
<dbReference type="Gene3D" id="1.10.1740.10">
    <property type="match status" value="1"/>
</dbReference>
<gene>
    <name evidence="8" type="ORF">UFOPK1493_04408</name>
</gene>
<dbReference type="InterPro" id="IPR007627">
    <property type="entry name" value="RNA_pol_sigma70_r2"/>
</dbReference>
<dbReference type="PANTHER" id="PTHR43133:SF8">
    <property type="entry name" value="RNA POLYMERASE SIGMA FACTOR HI_1459-RELATED"/>
    <property type="match status" value="1"/>
</dbReference>
<keyword evidence="3" id="KW-0731">Sigma factor</keyword>
<dbReference type="InterPro" id="IPR013324">
    <property type="entry name" value="RNA_pol_sigma_r3/r4-like"/>
</dbReference>
<reference evidence="8" key="1">
    <citation type="submission" date="2020-05" db="EMBL/GenBank/DDBJ databases">
        <authorList>
            <person name="Chiriac C."/>
            <person name="Salcher M."/>
            <person name="Ghai R."/>
            <person name="Kavagutti S V."/>
        </authorList>
    </citation>
    <scope>NUCLEOTIDE SEQUENCE</scope>
</reference>
<dbReference type="InterPro" id="IPR036388">
    <property type="entry name" value="WH-like_DNA-bd_sf"/>
</dbReference>
<protein>
    <submittedName>
        <fullName evidence="8">Unannotated protein</fullName>
    </submittedName>
</protein>
<dbReference type="InterPro" id="IPR013325">
    <property type="entry name" value="RNA_pol_sigma_r2"/>
</dbReference>
<dbReference type="EMBL" id="CAEZSR010000345">
    <property type="protein sequence ID" value="CAB4602316.1"/>
    <property type="molecule type" value="Genomic_DNA"/>
</dbReference>
<dbReference type="Pfam" id="PF04542">
    <property type="entry name" value="Sigma70_r2"/>
    <property type="match status" value="1"/>
</dbReference>
<dbReference type="InterPro" id="IPR013249">
    <property type="entry name" value="RNA_pol_sigma70_r4_t2"/>
</dbReference>
<evidence type="ECO:0000256" key="2">
    <source>
        <dbReference type="ARBA" id="ARBA00023015"/>
    </source>
</evidence>
<dbReference type="InterPro" id="IPR039425">
    <property type="entry name" value="RNA_pol_sigma-70-like"/>
</dbReference>
<accession>A0A6J6GM70</accession>
<keyword evidence="5" id="KW-0804">Transcription</keyword>
<dbReference type="CDD" id="cd06171">
    <property type="entry name" value="Sigma70_r4"/>
    <property type="match status" value="1"/>
</dbReference>
<dbReference type="SUPFAM" id="SSF88659">
    <property type="entry name" value="Sigma3 and sigma4 domains of RNA polymerase sigma factors"/>
    <property type="match status" value="1"/>
</dbReference>
<name>A0A6J6GM70_9ZZZZ</name>
<feature type="domain" description="RNA polymerase sigma factor 70 region 4 type 2" evidence="7">
    <location>
        <begin position="121"/>
        <end position="171"/>
    </location>
</feature>
<dbReference type="Pfam" id="PF08281">
    <property type="entry name" value="Sigma70_r4_2"/>
    <property type="match status" value="1"/>
</dbReference>
<dbReference type="GO" id="GO:0016987">
    <property type="term" value="F:sigma factor activity"/>
    <property type="evidence" value="ECO:0007669"/>
    <property type="project" value="UniProtKB-KW"/>
</dbReference>
<sequence>MQHDVVVSVTSGPLDAGPPDGEFERIYRAEYARLIAIAQAYLHDRDAARDAVQETFVRMYRNWPDVRDLDLPAAWARRVLVNLCIDATRRAKREATANRRVDTMPRTAAPSVDAGTDVDLIRRVTADLPDLQRAVVALRYVDELSVTEIAEVLGIHAGTVKTSLFRARRRLAHVLEEQS</sequence>
<dbReference type="AlphaFoldDB" id="A0A6J6GM70"/>
<evidence type="ECO:0000256" key="4">
    <source>
        <dbReference type="ARBA" id="ARBA00023125"/>
    </source>
</evidence>
<dbReference type="SUPFAM" id="SSF88946">
    <property type="entry name" value="Sigma2 domain of RNA polymerase sigma factors"/>
    <property type="match status" value="1"/>
</dbReference>
<dbReference type="GO" id="GO:0003677">
    <property type="term" value="F:DNA binding"/>
    <property type="evidence" value="ECO:0007669"/>
    <property type="project" value="UniProtKB-KW"/>
</dbReference>
<dbReference type="GO" id="GO:0006352">
    <property type="term" value="P:DNA-templated transcription initiation"/>
    <property type="evidence" value="ECO:0007669"/>
    <property type="project" value="InterPro"/>
</dbReference>
<evidence type="ECO:0000256" key="5">
    <source>
        <dbReference type="ARBA" id="ARBA00023163"/>
    </source>
</evidence>
<keyword evidence="4" id="KW-0238">DNA-binding</keyword>
<evidence type="ECO:0000313" key="8">
    <source>
        <dbReference type="EMBL" id="CAB4602316.1"/>
    </source>
</evidence>
<comment type="similarity">
    <text evidence="1">Belongs to the sigma-70 factor family. ECF subfamily.</text>
</comment>
<evidence type="ECO:0000259" key="6">
    <source>
        <dbReference type="Pfam" id="PF04542"/>
    </source>
</evidence>
<dbReference type="Gene3D" id="1.10.10.10">
    <property type="entry name" value="Winged helix-like DNA-binding domain superfamily/Winged helix DNA-binding domain"/>
    <property type="match status" value="1"/>
</dbReference>
<dbReference type="InterPro" id="IPR014284">
    <property type="entry name" value="RNA_pol_sigma-70_dom"/>
</dbReference>